<dbReference type="InterPro" id="IPR014729">
    <property type="entry name" value="Rossmann-like_a/b/a_fold"/>
</dbReference>
<dbReference type="EMBL" id="BMPG01000001">
    <property type="protein sequence ID" value="GGL49198.1"/>
    <property type="molecule type" value="Genomic_DNA"/>
</dbReference>
<dbReference type="FunFam" id="3.40.50.1220:FF:000004">
    <property type="entry name" value="Electron transfer flavoprotein"/>
    <property type="match status" value="1"/>
</dbReference>
<comment type="similarity">
    <text evidence="1">Belongs to the ETF alpha-subunit/FixB family.</text>
</comment>
<sequence>MSNVLVVADHRRGELRDVSFELLTAGRQVADATGGDLHAAVVSGDVEEFGDQLNREGVDAVHTVANGEEFNHDVYVQATEALAADVDAEFIVLPNSVNGLDYAPAVANRLDRPYVSDVIDAAYDGGVLEATREMYGSKVETTVEVADGPFVVSIRPGEWPAAEGVGDASVEAADVDIDDSQVRSTVTGFEEVGGGDVDIADAEFLVSIGRGIEEEENLELIEALVEATGATMSSSRPIVDNGWLPKNRQVGQSGKQVTPKVYLAIGISGAVQHVAGMKNAETIIAINTDPNAPIFDIADYGIVGDLFDVVPALIEEFGGDAPNV</sequence>
<evidence type="ECO:0000256" key="3">
    <source>
        <dbReference type="ARBA" id="ARBA00022630"/>
    </source>
</evidence>
<keyword evidence="6" id="KW-1185">Reference proteome</keyword>
<dbReference type="SUPFAM" id="SSF52467">
    <property type="entry name" value="DHS-like NAD/FAD-binding domain"/>
    <property type="match status" value="1"/>
</dbReference>
<dbReference type="PIRSF" id="PIRSF000089">
    <property type="entry name" value="Electra_flavoP_a"/>
    <property type="match status" value="1"/>
</dbReference>
<dbReference type="Gene3D" id="3.40.50.1220">
    <property type="entry name" value="TPP-binding domain"/>
    <property type="match status" value="1"/>
</dbReference>
<dbReference type="InterPro" id="IPR033947">
    <property type="entry name" value="ETF_alpha_N"/>
</dbReference>
<protein>
    <submittedName>
        <fullName evidence="5">Electron transfer flavoprotein subunit alpha</fullName>
    </submittedName>
</protein>
<dbReference type="CDD" id="cd01715">
    <property type="entry name" value="ETF_alpha"/>
    <property type="match status" value="1"/>
</dbReference>
<dbReference type="Proteomes" id="UP000607197">
    <property type="component" value="Unassembled WGS sequence"/>
</dbReference>
<dbReference type="GO" id="GO:0009055">
    <property type="term" value="F:electron transfer activity"/>
    <property type="evidence" value="ECO:0007669"/>
    <property type="project" value="InterPro"/>
</dbReference>
<dbReference type="Gene3D" id="3.40.50.620">
    <property type="entry name" value="HUPs"/>
    <property type="match status" value="1"/>
</dbReference>
<accession>A0A830EZZ5</accession>
<organism evidence="5 6">
    <name type="scientific">Halocalculus aciditolerans</name>
    <dbReference type="NCBI Taxonomy" id="1383812"/>
    <lineage>
        <taxon>Archaea</taxon>
        <taxon>Methanobacteriati</taxon>
        <taxon>Methanobacteriota</taxon>
        <taxon>Stenosarchaea group</taxon>
        <taxon>Halobacteria</taxon>
        <taxon>Halobacteriales</taxon>
        <taxon>Halobacteriaceae</taxon>
        <taxon>Halocalculus</taxon>
    </lineage>
</organism>
<dbReference type="InterPro" id="IPR014730">
    <property type="entry name" value="ETF_a/b_N"/>
</dbReference>
<keyword evidence="2" id="KW-0813">Transport</keyword>
<dbReference type="SUPFAM" id="SSF52402">
    <property type="entry name" value="Adenine nucleotide alpha hydrolases-like"/>
    <property type="match status" value="1"/>
</dbReference>
<evidence type="ECO:0000313" key="5">
    <source>
        <dbReference type="EMBL" id="GGL49198.1"/>
    </source>
</evidence>
<dbReference type="InterPro" id="IPR014731">
    <property type="entry name" value="ETF_asu_C"/>
</dbReference>
<keyword evidence="3" id="KW-0285">Flavoprotein</keyword>
<feature type="domain" description="Electron transfer flavoprotein alpha/beta-subunit N-terminal" evidence="4">
    <location>
        <begin position="4"/>
        <end position="186"/>
    </location>
</feature>
<evidence type="ECO:0000259" key="4">
    <source>
        <dbReference type="SMART" id="SM00893"/>
    </source>
</evidence>
<evidence type="ECO:0000256" key="2">
    <source>
        <dbReference type="ARBA" id="ARBA00022448"/>
    </source>
</evidence>
<dbReference type="Pfam" id="PF00766">
    <property type="entry name" value="ETF_alpha"/>
    <property type="match status" value="1"/>
</dbReference>
<dbReference type="RefSeq" id="WP_188975346.1">
    <property type="nucleotide sequence ID" value="NZ_BMPG01000001.1"/>
</dbReference>
<dbReference type="OrthoDB" id="307696at2157"/>
<dbReference type="PANTHER" id="PTHR43153">
    <property type="entry name" value="ELECTRON TRANSFER FLAVOPROTEIN ALPHA"/>
    <property type="match status" value="1"/>
</dbReference>
<evidence type="ECO:0000313" key="6">
    <source>
        <dbReference type="Proteomes" id="UP000607197"/>
    </source>
</evidence>
<dbReference type="AlphaFoldDB" id="A0A830EZZ5"/>
<dbReference type="GO" id="GO:0050660">
    <property type="term" value="F:flavin adenine dinucleotide binding"/>
    <property type="evidence" value="ECO:0007669"/>
    <property type="project" value="InterPro"/>
</dbReference>
<reference evidence="5" key="1">
    <citation type="journal article" date="2014" name="Int. J. Syst. Evol. Microbiol.">
        <title>Complete genome sequence of Corynebacterium casei LMG S-19264T (=DSM 44701T), isolated from a smear-ripened cheese.</title>
        <authorList>
            <consortium name="US DOE Joint Genome Institute (JGI-PGF)"/>
            <person name="Walter F."/>
            <person name="Albersmeier A."/>
            <person name="Kalinowski J."/>
            <person name="Ruckert C."/>
        </authorList>
    </citation>
    <scope>NUCLEOTIDE SEQUENCE</scope>
    <source>
        <strain evidence="5">JCM 19596</strain>
    </source>
</reference>
<dbReference type="InterPro" id="IPR029035">
    <property type="entry name" value="DHS-like_NAD/FAD-binding_dom"/>
</dbReference>
<dbReference type="GO" id="GO:0033539">
    <property type="term" value="P:fatty acid beta-oxidation using acyl-CoA dehydrogenase"/>
    <property type="evidence" value="ECO:0007669"/>
    <property type="project" value="TreeGrafter"/>
</dbReference>
<comment type="caution">
    <text evidence="5">The sequence shown here is derived from an EMBL/GenBank/DDBJ whole genome shotgun (WGS) entry which is preliminary data.</text>
</comment>
<proteinExistence type="inferred from homology"/>
<reference evidence="5" key="2">
    <citation type="submission" date="2020-09" db="EMBL/GenBank/DDBJ databases">
        <authorList>
            <person name="Sun Q."/>
            <person name="Ohkuma M."/>
        </authorList>
    </citation>
    <scope>NUCLEOTIDE SEQUENCE</scope>
    <source>
        <strain evidence="5">JCM 19596</strain>
    </source>
</reference>
<gene>
    <name evidence="5" type="ORF">GCM10009039_04190</name>
</gene>
<dbReference type="Pfam" id="PF01012">
    <property type="entry name" value="ETF"/>
    <property type="match status" value="1"/>
</dbReference>
<dbReference type="SMART" id="SM00893">
    <property type="entry name" value="ETF"/>
    <property type="match status" value="1"/>
</dbReference>
<dbReference type="InterPro" id="IPR001308">
    <property type="entry name" value="ETF_a/FixB"/>
</dbReference>
<dbReference type="PANTHER" id="PTHR43153:SF1">
    <property type="entry name" value="ELECTRON TRANSFER FLAVOPROTEIN SUBUNIT ALPHA, MITOCHONDRIAL"/>
    <property type="match status" value="1"/>
</dbReference>
<evidence type="ECO:0000256" key="1">
    <source>
        <dbReference type="ARBA" id="ARBA00005817"/>
    </source>
</evidence>
<name>A0A830EZZ5_9EURY</name>